<name>V3ZRE5_LOTGI</name>
<dbReference type="Pfam" id="PF02383">
    <property type="entry name" value="Syja_N"/>
    <property type="match status" value="1"/>
</dbReference>
<dbReference type="GO" id="GO:0045334">
    <property type="term" value="C:clathrin-coated endocytic vesicle"/>
    <property type="evidence" value="ECO:0007669"/>
    <property type="project" value="TreeGrafter"/>
</dbReference>
<dbReference type="HOGENOM" id="CLU_044255_0_0_1"/>
<dbReference type="OrthoDB" id="405996at2759"/>
<accession>V3ZRE5</accession>
<organism evidence="2 3">
    <name type="scientific">Lottia gigantea</name>
    <name type="common">Giant owl limpet</name>
    <dbReference type="NCBI Taxonomy" id="225164"/>
    <lineage>
        <taxon>Eukaryota</taxon>
        <taxon>Metazoa</taxon>
        <taxon>Spiralia</taxon>
        <taxon>Lophotrochozoa</taxon>
        <taxon>Mollusca</taxon>
        <taxon>Gastropoda</taxon>
        <taxon>Patellogastropoda</taxon>
        <taxon>Lottioidea</taxon>
        <taxon>Lottiidae</taxon>
        <taxon>Lottia</taxon>
    </lineage>
</organism>
<dbReference type="OMA" id="GYVQMET"/>
<feature type="domain" description="SAC" evidence="1">
    <location>
        <begin position="166"/>
        <end position="380"/>
    </location>
</feature>
<dbReference type="STRING" id="225164.V3ZRE5"/>
<sequence length="402" mass="46983">MELYQTESHYILLDNEFSLWCNRQTGSLEPKRGSDLCSAWNPVCMGLCYGIIGKIKLHPDSSWALLLIKQRSLVGELAEKHKIFQINRIALLPLNTADPVELDLEFCKTHHFGIKKSEQITRPELLQKPLLKTWHTIKSAAENVKPKKKEIKDKEKFERRILDELIKMFNEEESFYYSDKYDLTCSLQQQHSTQYNESLPLFKRCDQRFFWNKYLIQELIDFKCEEIDLADHWIVPIVQGYIQMARCQMDFSENVSPGDSPGDYASSSVEPLKYDIWLLSRRSRHRAGTRSKKRGLDETGACANFVETEQIIEFFPHLVSFVQVRGSIPVYWSQTGIKYRPPPRLDRGSYFPLITNYTLIDSTLVQLIYTYMRTNITLLVVFYPIQNIELDIFFSNVSSQLS</sequence>
<gene>
    <name evidence="2" type="ORF">LOTGIDRAFT_131084</name>
</gene>
<evidence type="ECO:0000259" key="1">
    <source>
        <dbReference type="PROSITE" id="PS50275"/>
    </source>
</evidence>
<dbReference type="AlphaFoldDB" id="V3ZRE5"/>
<keyword evidence="3" id="KW-1185">Reference proteome</keyword>
<dbReference type="KEGG" id="lgi:LOTGIDRAFT_131084"/>
<reference evidence="2 3" key="1">
    <citation type="journal article" date="2013" name="Nature">
        <title>Insights into bilaterian evolution from three spiralian genomes.</title>
        <authorList>
            <person name="Simakov O."/>
            <person name="Marletaz F."/>
            <person name="Cho S.J."/>
            <person name="Edsinger-Gonzales E."/>
            <person name="Havlak P."/>
            <person name="Hellsten U."/>
            <person name="Kuo D.H."/>
            <person name="Larsson T."/>
            <person name="Lv J."/>
            <person name="Arendt D."/>
            <person name="Savage R."/>
            <person name="Osoegawa K."/>
            <person name="de Jong P."/>
            <person name="Grimwood J."/>
            <person name="Chapman J.A."/>
            <person name="Shapiro H."/>
            <person name="Aerts A."/>
            <person name="Otillar R.P."/>
            <person name="Terry A.Y."/>
            <person name="Boore J.L."/>
            <person name="Grigoriev I.V."/>
            <person name="Lindberg D.R."/>
            <person name="Seaver E.C."/>
            <person name="Weisblat D.A."/>
            <person name="Putnam N.H."/>
            <person name="Rokhsar D.S."/>
        </authorList>
    </citation>
    <scope>NUCLEOTIDE SEQUENCE [LARGE SCALE GENOMIC DNA]</scope>
</reference>
<dbReference type="GO" id="GO:0046856">
    <property type="term" value="P:phosphatidylinositol dephosphorylation"/>
    <property type="evidence" value="ECO:0007669"/>
    <property type="project" value="TreeGrafter"/>
</dbReference>
<dbReference type="RefSeq" id="XP_009064270.1">
    <property type="nucleotide sequence ID" value="XM_009066022.1"/>
</dbReference>
<protein>
    <recommendedName>
        <fullName evidence="1">SAC domain-containing protein</fullName>
    </recommendedName>
</protein>
<dbReference type="EMBL" id="KB203331">
    <property type="protein sequence ID" value="ESO85130.1"/>
    <property type="molecule type" value="Genomic_DNA"/>
</dbReference>
<dbReference type="GO" id="GO:2001135">
    <property type="term" value="P:regulation of endocytic recycling"/>
    <property type="evidence" value="ECO:0007669"/>
    <property type="project" value="TreeGrafter"/>
</dbReference>
<dbReference type="PANTHER" id="PTHR45662:SF8">
    <property type="entry name" value="PHOSPHATIDYLINOSITIDE PHOSPHATASE SAC2"/>
    <property type="match status" value="1"/>
</dbReference>
<proteinExistence type="predicted"/>
<evidence type="ECO:0000313" key="2">
    <source>
        <dbReference type="EMBL" id="ESO85130.1"/>
    </source>
</evidence>
<dbReference type="GeneID" id="20233149"/>
<dbReference type="GO" id="GO:0005769">
    <property type="term" value="C:early endosome"/>
    <property type="evidence" value="ECO:0007669"/>
    <property type="project" value="TreeGrafter"/>
</dbReference>
<dbReference type="InterPro" id="IPR002013">
    <property type="entry name" value="SAC_dom"/>
</dbReference>
<evidence type="ECO:0000313" key="3">
    <source>
        <dbReference type="Proteomes" id="UP000030746"/>
    </source>
</evidence>
<dbReference type="CTD" id="20233149"/>
<dbReference type="GO" id="GO:0043812">
    <property type="term" value="F:phosphatidylinositol-4-phosphate phosphatase activity"/>
    <property type="evidence" value="ECO:0007669"/>
    <property type="project" value="TreeGrafter"/>
</dbReference>
<dbReference type="PANTHER" id="PTHR45662">
    <property type="entry name" value="PHOSPHATIDYLINOSITIDE PHOSPHATASE SAC1"/>
    <property type="match status" value="1"/>
</dbReference>
<dbReference type="PROSITE" id="PS50275">
    <property type="entry name" value="SAC"/>
    <property type="match status" value="1"/>
</dbReference>
<dbReference type="Proteomes" id="UP000030746">
    <property type="component" value="Unassembled WGS sequence"/>
</dbReference>